<proteinExistence type="predicted"/>
<name>A0A1D1VIF1_RAMVA</name>
<reference evidence="1 2" key="1">
    <citation type="journal article" date="2016" name="Nat. Commun.">
        <title>Extremotolerant tardigrade genome and improved radiotolerance of human cultured cells by tardigrade-unique protein.</title>
        <authorList>
            <person name="Hashimoto T."/>
            <person name="Horikawa D.D."/>
            <person name="Saito Y."/>
            <person name="Kuwahara H."/>
            <person name="Kozuka-Hata H."/>
            <person name="Shin-I T."/>
            <person name="Minakuchi Y."/>
            <person name="Ohishi K."/>
            <person name="Motoyama A."/>
            <person name="Aizu T."/>
            <person name="Enomoto A."/>
            <person name="Kondo K."/>
            <person name="Tanaka S."/>
            <person name="Hara Y."/>
            <person name="Koshikawa S."/>
            <person name="Sagara H."/>
            <person name="Miura T."/>
            <person name="Yokobori S."/>
            <person name="Miyagawa K."/>
            <person name="Suzuki Y."/>
            <person name="Kubo T."/>
            <person name="Oyama M."/>
            <person name="Kohara Y."/>
            <person name="Fujiyama A."/>
            <person name="Arakawa K."/>
            <person name="Katayama T."/>
            <person name="Toyoda A."/>
            <person name="Kunieda T."/>
        </authorList>
    </citation>
    <scope>NUCLEOTIDE SEQUENCE [LARGE SCALE GENOMIC DNA]</scope>
    <source>
        <strain evidence="1 2">YOKOZUNA-1</strain>
    </source>
</reference>
<evidence type="ECO:0000313" key="2">
    <source>
        <dbReference type="Proteomes" id="UP000186922"/>
    </source>
</evidence>
<comment type="caution">
    <text evidence="1">The sequence shown here is derived from an EMBL/GenBank/DDBJ whole genome shotgun (WGS) entry which is preliminary data.</text>
</comment>
<evidence type="ECO:0000313" key="1">
    <source>
        <dbReference type="EMBL" id="GAU99852.1"/>
    </source>
</evidence>
<dbReference type="AlphaFoldDB" id="A0A1D1VIF1"/>
<accession>A0A1D1VIF1</accession>
<protein>
    <submittedName>
        <fullName evidence="1">Uncharacterized protein</fullName>
    </submittedName>
</protein>
<dbReference type="EMBL" id="BDGG01000005">
    <property type="protein sequence ID" value="GAU99852.1"/>
    <property type="molecule type" value="Genomic_DNA"/>
</dbReference>
<organism evidence="1 2">
    <name type="scientific">Ramazzottius varieornatus</name>
    <name type="common">Water bear</name>
    <name type="synonym">Tardigrade</name>
    <dbReference type="NCBI Taxonomy" id="947166"/>
    <lineage>
        <taxon>Eukaryota</taxon>
        <taxon>Metazoa</taxon>
        <taxon>Ecdysozoa</taxon>
        <taxon>Tardigrada</taxon>
        <taxon>Eutardigrada</taxon>
        <taxon>Parachela</taxon>
        <taxon>Hypsibioidea</taxon>
        <taxon>Ramazzottiidae</taxon>
        <taxon>Ramazzottius</taxon>
    </lineage>
</organism>
<gene>
    <name evidence="1" type="primary">RvY_10792-1</name>
    <name evidence="1" type="synonym">RvY_10792.1</name>
    <name evidence="1" type="ORF">RvY_10792</name>
</gene>
<keyword evidence="2" id="KW-1185">Reference proteome</keyword>
<sequence>MGDCRQTPIGKTRILWFICLLIAENVWSFCLRPYHVECSRSRSISEDKLRRARLVLRWVTAWEHRVLQALFFARYRQRTCSTIKTPGGVFDLHEVEKSSAF</sequence>
<dbReference type="Proteomes" id="UP000186922">
    <property type="component" value="Unassembled WGS sequence"/>
</dbReference>
<dbReference type="OrthoDB" id="5873669at2759"/>